<dbReference type="InterPro" id="IPR002347">
    <property type="entry name" value="SDR_fam"/>
</dbReference>
<reference evidence="4 5" key="1">
    <citation type="submission" date="2023-04" db="EMBL/GenBank/DDBJ databases">
        <title>Genome of Basidiobolus ranarum AG-B5.</title>
        <authorList>
            <person name="Stajich J.E."/>
            <person name="Carter-House D."/>
            <person name="Gryganskyi A."/>
        </authorList>
    </citation>
    <scope>NUCLEOTIDE SEQUENCE [LARGE SCALE GENOMIC DNA]</scope>
    <source>
        <strain evidence="4 5">AG-B5</strain>
    </source>
</reference>
<dbReference type="EMBL" id="JASJQH010001429">
    <property type="protein sequence ID" value="KAK9761355.1"/>
    <property type="molecule type" value="Genomic_DNA"/>
</dbReference>
<comment type="similarity">
    <text evidence="1 3">Belongs to the short-chain dehydrogenases/reductases (SDR) family.</text>
</comment>
<comment type="caution">
    <text evidence="4">The sequence shown here is derived from an EMBL/GenBank/DDBJ whole genome shotgun (WGS) entry which is preliminary data.</text>
</comment>
<dbReference type="PRINTS" id="PR00080">
    <property type="entry name" value="SDRFAMILY"/>
</dbReference>
<evidence type="ECO:0000313" key="5">
    <source>
        <dbReference type="Proteomes" id="UP001479436"/>
    </source>
</evidence>
<dbReference type="PANTHER" id="PTHR24320">
    <property type="entry name" value="RETINOL DEHYDROGENASE"/>
    <property type="match status" value="1"/>
</dbReference>
<evidence type="ECO:0000256" key="3">
    <source>
        <dbReference type="RuleBase" id="RU000363"/>
    </source>
</evidence>
<dbReference type="Proteomes" id="UP001479436">
    <property type="component" value="Unassembled WGS sequence"/>
</dbReference>
<keyword evidence="2" id="KW-0560">Oxidoreductase</keyword>
<dbReference type="Gene3D" id="3.40.50.720">
    <property type="entry name" value="NAD(P)-binding Rossmann-like Domain"/>
    <property type="match status" value="1"/>
</dbReference>
<dbReference type="CDD" id="cd05327">
    <property type="entry name" value="retinol-DH_like_SDR_c_like"/>
    <property type="match status" value="1"/>
</dbReference>
<gene>
    <name evidence="4" type="ORF">K7432_013809</name>
</gene>
<sequence length="323" mass="35259">MIYEFGRESTAEQVANALSDSIQGKNVLITGATWGGLGAEAARVIAKHGANLVIVAGRRQSSLDETVAKIKQETPDSNLRPLIIDLASLDSVRHAAQEVNGYPEPIDVLINNAAIMASPYQATVDGFESQFGTNHLGPFVFTNLILPRLLASKCGARVVNVSSTGHHMSSIRFSDPGFSNGNRYNKWQAYGQSKTANILFAKEISNRYKSKGLTAFSLHPGAIVTNLQDHLNMAEECSSGLLDAEGQPFFTEQMQHWNEPKTLAQGTATHIAAAFDPSIRDQSGSYLLDARINNAAARTYALDNYNARKLWELSEMLVDTRFK</sequence>
<protein>
    <recommendedName>
        <fullName evidence="6">Short-chain dehydrogenase</fullName>
    </recommendedName>
</protein>
<dbReference type="PRINTS" id="PR00081">
    <property type="entry name" value="GDHRDH"/>
</dbReference>
<dbReference type="PANTHER" id="PTHR24320:SF283">
    <property type="entry name" value="RETINOL DEHYDROGENASE 11"/>
    <property type="match status" value="1"/>
</dbReference>
<name>A0ABR2WIL6_9FUNG</name>
<dbReference type="InterPro" id="IPR036291">
    <property type="entry name" value="NAD(P)-bd_dom_sf"/>
</dbReference>
<evidence type="ECO:0000256" key="1">
    <source>
        <dbReference type="ARBA" id="ARBA00006484"/>
    </source>
</evidence>
<dbReference type="SUPFAM" id="SSF51735">
    <property type="entry name" value="NAD(P)-binding Rossmann-fold domains"/>
    <property type="match status" value="1"/>
</dbReference>
<accession>A0ABR2WIL6</accession>
<organism evidence="4 5">
    <name type="scientific">Basidiobolus ranarum</name>
    <dbReference type="NCBI Taxonomy" id="34480"/>
    <lineage>
        <taxon>Eukaryota</taxon>
        <taxon>Fungi</taxon>
        <taxon>Fungi incertae sedis</taxon>
        <taxon>Zoopagomycota</taxon>
        <taxon>Entomophthoromycotina</taxon>
        <taxon>Basidiobolomycetes</taxon>
        <taxon>Basidiobolales</taxon>
        <taxon>Basidiobolaceae</taxon>
        <taxon>Basidiobolus</taxon>
    </lineage>
</organism>
<proteinExistence type="inferred from homology"/>
<evidence type="ECO:0000256" key="2">
    <source>
        <dbReference type="ARBA" id="ARBA00023002"/>
    </source>
</evidence>
<evidence type="ECO:0008006" key="6">
    <source>
        <dbReference type="Google" id="ProtNLM"/>
    </source>
</evidence>
<dbReference type="Pfam" id="PF00106">
    <property type="entry name" value="adh_short"/>
    <property type="match status" value="1"/>
</dbReference>
<evidence type="ECO:0000313" key="4">
    <source>
        <dbReference type="EMBL" id="KAK9761355.1"/>
    </source>
</evidence>
<keyword evidence="5" id="KW-1185">Reference proteome</keyword>